<dbReference type="CDD" id="cd03416">
    <property type="entry name" value="CbiX_SirB_N"/>
    <property type="match status" value="1"/>
</dbReference>
<accession>A0A512HVG3</accession>
<evidence type="ECO:0000256" key="1">
    <source>
        <dbReference type="ARBA" id="ARBA00022723"/>
    </source>
</evidence>
<dbReference type="Proteomes" id="UP000321769">
    <property type="component" value="Unassembled WGS sequence"/>
</dbReference>
<dbReference type="PANTHER" id="PTHR33542">
    <property type="entry name" value="SIROHYDROCHLORIN FERROCHELATASE, CHLOROPLASTIC"/>
    <property type="match status" value="1"/>
</dbReference>
<name>A0A512HVG3_9ACTN</name>
<dbReference type="InterPro" id="IPR050963">
    <property type="entry name" value="Sirohydro_Cobaltochel/CbiX"/>
</dbReference>
<protein>
    <recommendedName>
        <fullName evidence="5">Cobalamin biosynthesis protein CbiX</fullName>
    </recommendedName>
</protein>
<evidence type="ECO:0008006" key="5">
    <source>
        <dbReference type="Google" id="ProtNLM"/>
    </source>
</evidence>
<dbReference type="GO" id="GO:0016829">
    <property type="term" value="F:lyase activity"/>
    <property type="evidence" value="ECO:0007669"/>
    <property type="project" value="UniProtKB-KW"/>
</dbReference>
<evidence type="ECO:0000313" key="4">
    <source>
        <dbReference type="Proteomes" id="UP000321769"/>
    </source>
</evidence>
<dbReference type="GO" id="GO:0046872">
    <property type="term" value="F:metal ion binding"/>
    <property type="evidence" value="ECO:0007669"/>
    <property type="project" value="UniProtKB-KW"/>
</dbReference>
<dbReference type="InterPro" id="IPR002762">
    <property type="entry name" value="CbiX-like"/>
</dbReference>
<dbReference type="AlphaFoldDB" id="A0A512HVG3"/>
<dbReference type="Gene3D" id="3.40.50.1400">
    <property type="match status" value="2"/>
</dbReference>
<dbReference type="EMBL" id="BJZQ01000007">
    <property type="protein sequence ID" value="GEO89431.1"/>
    <property type="molecule type" value="Genomic_DNA"/>
</dbReference>
<evidence type="ECO:0000313" key="3">
    <source>
        <dbReference type="EMBL" id="GEO89431.1"/>
    </source>
</evidence>
<dbReference type="Pfam" id="PF01903">
    <property type="entry name" value="CbiX"/>
    <property type="match status" value="2"/>
</dbReference>
<dbReference type="PANTHER" id="PTHR33542:SF5">
    <property type="entry name" value="FERROCHELATASE CHE1"/>
    <property type="match status" value="1"/>
</dbReference>
<keyword evidence="4" id="KW-1185">Reference proteome</keyword>
<gene>
    <name evidence="3" type="ORF">AFL01nite_17580</name>
</gene>
<keyword evidence="1" id="KW-0479">Metal-binding</keyword>
<reference evidence="3 4" key="1">
    <citation type="submission" date="2019-07" db="EMBL/GenBank/DDBJ databases">
        <title>Whole genome shotgun sequence of Aeromicrobium flavum NBRC 107625.</title>
        <authorList>
            <person name="Hosoyama A."/>
            <person name="Uohara A."/>
            <person name="Ohji S."/>
            <person name="Ichikawa N."/>
        </authorList>
    </citation>
    <scope>NUCLEOTIDE SEQUENCE [LARGE SCALE GENOMIC DNA]</scope>
    <source>
        <strain evidence="3 4">NBRC 107625</strain>
    </source>
</reference>
<evidence type="ECO:0000256" key="2">
    <source>
        <dbReference type="ARBA" id="ARBA00023239"/>
    </source>
</evidence>
<dbReference type="SUPFAM" id="SSF53800">
    <property type="entry name" value="Chelatase"/>
    <property type="match status" value="1"/>
</dbReference>
<keyword evidence="2" id="KW-0456">Lyase</keyword>
<sequence>MVVRPMSPVLIACSHGTRSARGAAAVADLVEAVRRAMHGTEVVGTWVDVQEPALPEVTDRVADRPAVVVPLLLSAGYHVHHDIASAVAARPGHVAARPLGPDPVVTDLLVSRLAEKGLAADDVVVLGASASSDPRALEDLRATAAALSARLRRPVELGHVGHCGAQLSDVVARVRRHGRRVVVATHLLAPGHFHDAIARTGADAVTAPLLDERRPDPRLVSLVVRRYAEALGRGLAAAG</sequence>
<proteinExistence type="predicted"/>
<comment type="caution">
    <text evidence="3">The sequence shown here is derived from an EMBL/GenBank/DDBJ whole genome shotgun (WGS) entry which is preliminary data.</text>
</comment>
<dbReference type="RefSeq" id="WP_222593458.1">
    <property type="nucleotide sequence ID" value="NZ_BAAAYQ010000001.1"/>
</dbReference>
<organism evidence="3 4">
    <name type="scientific">Aeromicrobium flavum</name>
    <dbReference type="NCBI Taxonomy" id="416568"/>
    <lineage>
        <taxon>Bacteria</taxon>
        <taxon>Bacillati</taxon>
        <taxon>Actinomycetota</taxon>
        <taxon>Actinomycetes</taxon>
        <taxon>Propionibacteriales</taxon>
        <taxon>Nocardioidaceae</taxon>
        <taxon>Aeromicrobium</taxon>
    </lineage>
</organism>